<dbReference type="InterPro" id="IPR051276">
    <property type="entry name" value="Saccharopine_DH-like_oxidrdct"/>
</dbReference>
<comment type="caution">
    <text evidence="4">The sequence shown here is derived from an EMBL/GenBank/DDBJ whole genome shotgun (WGS) entry which is preliminary data.</text>
</comment>
<dbReference type="PANTHER" id="PTHR12286">
    <property type="entry name" value="SACCHAROPINE DEHYDROGENASE-LIKE OXIDOREDUCTASE"/>
    <property type="match status" value="1"/>
</dbReference>
<dbReference type="SUPFAM" id="SSF51735">
    <property type="entry name" value="NAD(P)-binding Rossmann-fold domains"/>
    <property type="match status" value="1"/>
</dbReference>
<dbReference type="InParanoid" id="A0A482X8N8"/>
<dbReference type="Gene3D" id="3.40.50.720">
    <property type="entry name" value="NAD(P)-binding Rossmann-like Domain"/>
    <property type="match status" value="1"/>
</dbReference>
<evidence type="ECO:0000256" key="1">
    <source>
        <dbReference type="ARBA" id="ARBA00038048"/>
    </source>
</evidence>
<keyword evidence="2" id="KW-0812">Transmembrane</keyword>
<dbReference type="FunFam" id="3.40.50.720:FF:000178">
    <property type="entry name" value="Saccharopine dehydrogenase-like oxidoreductase"/>
    <property type="match status" value="1"/>
</dbReference>
<dbReference type="STRING" id="195883.A0A482X8N8"/>
<reference evidence="4 5" key="1">
    <citation type="journal article" date="2017" name="Gigascience">
        <title>Genome sequence of the small brown planthopper, Laodelphax striatellus.</title>
        <authorList>
            <person name="Zhu J."/>
            <person name="Jiang F."/>
            <person name="Wang X."/>
            <person name="Yang P."/>
            <person name="Bao Y."/>
            <person name="Zhao W."/>
            <person name="Wang W."/>
            <person name="Lu H."/>
            <person name="Wang Q."/>
            <person name="Cui N."/>
            <person name="Li J."/>
            <person name="Chen X."/>
            <person name="Luo L."/>
            <person name="Yu J."/>
            <person name="Kang L."/>
            <person name="Cui F."/>
        </authorList>
    </citation>
    <scope>NUCLEOTIDE SEQUENCE [LARGE SCALE GENOMIC DNA]</scope>
    <source>
        <strain evidence="4">Lst14</strain>
    </source>
</reference>
<dbReference type="AlphaFoldDB" id="A0A482X8N8"/>
<dbReference type="GO" id="GO:0005811">
    <property type="term" value="C:lipid droplet"/>
    <property type="evidence" value="ECO:0007669"/>
    <property type="project" value="TreeGrafter"/>
</dbReference>
<keyword evidence="2" id="KW-1133">Transmembrane helix</keyword>
<keyword evidence="2" id="KW-0472">Membrane</keyword>
<proteinExistence type="inferred from homology"/>
<evidence type="ECO:0000313" key="5">
    <source>
        <dbReference type="Proteomes" id="UP000291343"/>
    </source>
</evidence>
<dbReference type="FunCoup" id="A0A482X8N8">
    <property type="interactions" value="400"/>
</dbReference>
<comment type="similarity">
    <text evidence="1">Belongs to the saccharopine dehydrogenase family.</text>
</comment>
<feature type="domain" description="Saccharopine dehydrogenase NADP binding" evidence="3">
    <location>
        <begin position="7"/>
        <end position="140"/>
    </location>
</feature>
<dbReference type="Pfam" id="PF03435">
    <property type="entry name" value="Sacchrp_dh_NADP"/>
    <property type="match status" value="1"/>
</dbReference>
<keyword evidence="5" id="KW-1185">Reference proteome</keyword>
<dbReference type="EMBL" id="QKKF02015335">
    <property type="protein sequence ID" value="RZF42174.1"/>
    <property type="molecule type" value="Genomic_DNA"/>
</dbReference>
<dbReference type="GO" id="GO:0005886">
    <property type="term" value="C:plasma membrane"/>
    <property type="evidence" value="ECO:0007669"/>
    <property type="project" value="TreeGrafter"/>
</dbReference>
<dbReference type="Proteomes" id="UP000291343">
    <property type="component" value="Unassembled WGS sequence"/>
</dbReference>
<evidence type="ECO:0000256" key="2">
    <source>
        <dbReference type="SAM" id="Phobius"/>
    </source>
</evidence>
<sequence>MSSRLDIIVFGATGYTGKEAVHKMVTLAQEKALSWGIAGRNLAKLESVLKEVSDKTGTDCTNVKTFVADIKDEQSLRDMTKNATALVNCCGPYRFYGEQVIKACIATKTHHVDVSGEPQFMEKMQLKYHKDAEENGVYVISACGFDSLVCEIGILHMMNSFKGQLNSIETYLESDYKGKQQQKGASIHYGTWESAIYSLVHANELRPLREQLYPKRLPNFTPKLKPRPIMHKNPEVNKWCLPFPGSDRSIALRTQRHFYDYDKKRPIQVQTYVAFKSFLHTVTVAFVGLIFGLMTKTSFTRTLLLNHPKLFSCGMVSHEGPPEDERAEVEFSMTFLGEGWSEVNSVPEEEHTQPPAKKMITKVSGMDPGYGFTCTALILSAVTVLKDASKMPGKGGVYPAGAAFANTSLMTELQSHGLKIEVLSSE</sequence>
<gene>
    <name evidence="4" type="ORF">LSTR_LSTR004323</name>
</gene>
<dbReference type="GO" id="GO:0005739">
    <property type="term" value="C:mitochondrion"/>
    <property type="evidence" value="ECO:0007669"/>
    <property type="project" value="TreeGrafter"/>
</dbReference>
<evidence type="ECO:0000259" key="3">
    <source>
        <dbReference type="Pfam" id="PF03435"/>
    </source>
</evidence>
<feature type="transmembrane region" description="Helical" evidence="2">
    <location>
        <begin position="273"/>
        <end position="294"/>
    </location>
</feature>
<accession>A0A482X8N8</accession>
<dbReference type="PANTHER" id="PTHR12286:SF5">
    <property type="entry name" value="SACCHAROPINE DEHYDROGENASE-LIKE OXIDOREDUCTASE"/>
    <property type="match status" value="1"/>
</dbReference>
<dbReference type="InterPro" id="IPR005097">
    <property type="entry name" value="Sacchrp_dh_NADP-bd"/>
</dbReference>
<protein>
    <recommendedName>
        <fullName evidence="3">Saccharopine dehydrogenase NADP binding domain-containing protein</fullName>
    </recommendedName>
</protein>
<dbReference type="GO" id="GO:0009247">
    <property type="term" value="P:glycolipid biosynthetic process"/>
    <property type="evidence" value="ECO:0007669"/>
    <property type="project" value="TreeGrafter"/>
</dbReference>
<dbReference type="InterPro" id="IPR036291">
    <property type="entry name" value="NAD(P)-bd_dom_sf"/>
</dbReference>
<evidence type="ECO:0000313" key="4">
    <source>
        <dbReference type="EMBL" id="RZF42174.1"/>
    </source>
</evidence>
<dbReference type="SMR" id="A0A482X8N8"/>
<name>A0A482X8N8_LAOST</name>
<organism evidence="4 5">
    <name type="scientific">Laodelphax striatellus</name>
    <name type="common">Small brown planthopper</name>
    <name type="synonym">Delphax striatella</name>
    <dbReference type="NCBI Taxonomy" id="195883"/>
    <lineage>
        <taxon>Eukaryota</taxon>
        <taxon>Metazoa</taxon>
        <taxon>Ecdysozoa</taxon>
        <taxon>Arthropoda</taxon>
        <taxon>Hexapoda</taxon>
        <taxon>Insecta</taxon>
        <taxon>Pterygota</taxon>
        <taxon>Neoptera</taxon>
        <taxon>Paraneoptera</taxon>
        <taxon>Hemiptera</taxon>
        <taxon>Auchenorrhyncha</taxon>
        <taxon>Fulgoroidea</taxon>
        <taxon>Delphacidae</taxon>
        <taxon>Criomorphinae</taxon>
        <taxon>Laodelphax</taxon>
    </lineage>
</organism>
<dbReference type="OrthoDB" id="10268090at2759"/>